<dbReference type="EMBL" id="AM920428">
    <property type="protein sequence ID" value="CAP92222.1"/>
    <property type="molecule type" value="Genomic_DNA"/>
</dbReference>
<dbReference type="HOGENOM" id="CLU_1511087_0_0_1"/>
<evidence type="ECO:0000313" key="1">
    <source>
        <dbReference type="EMBL" id="CAP92222.1"/>
    </source>
</evidence>
<protein>
    <submittedName>
        <fullName evidence="1">Uncharacterized protein</fullName>
    </submittedName>
</protein>
<proteinExistence type="predicted"/>
<evidence type="ECO:0000313" key="2">
    <source>
        <dbReference type="Proteomes" id="UP000000724"/>
    </source>
</evidence>
<dbReference type="OMA" id="SASWSMC"/>
<reference evidence="1 2" key="1">
    <citation type="journal article" date="2008" name="Nat. Biotechnol.">
        <title>Genome sequencing and analysis of the filamentous fungus Penicillium chrysogenum.</title>
        <authorList>
            <person name="van den Berg M.A."/>
            <person name="Albang R."/>
            <person name="Albermann K."/>
            <person name="Badger J.H."/>
            <person name="Daran J.-M."/>
            <person name="Driessen A.J.M."/>
            <person name="Garcia-Estrada C."/>
            <person name="Fedorova N.D."/>
            <person name="Harris D.M."/>
            <person name="Heijne W.H.M."/>
            <person name="Joardar V.S."/>
            <person name="Kiel J.A.K.W."/>
            <person name="Kovalchuk A."/>
            <person name="Martin J.F."/>
            <person name="Nierman W.C."/>
            <person name="Nijland J.G."/>
            <person name="Pronk J.T."/>
            <person name="Roubos J.A."/>
            <person name="van der Klei I.J."/>
            <person name="van Peij N.N.M.E."/>
            <person name="Veenhuis M."/>
            <person name="von Doehren H."/>
            <person name="Wagner C."/>
            <person name="Wortman J.R."/>
            <person name="Bovenberg R.A.L."/>
        </authorList>
    </citation>
    <scope>NUCLEOTIDE SEQUENCE [LARGE SCALE GENOMIC DNA]</scope>
    <source>
        <strain evidence="2">ATCC 28089 / DSM 1075 / NRRL 1951 / Wisconsin 54-1255</strain>
    </source>
</reference>
<accession>B6H4V4</accession>
<dbReference type="VEuPathDB" id="FungiDB:PCH_Pc13g11530"/>
<dbReference type="OrthoDB" id="5423360at2759"/>
<sequence length="178" mass="20799">MVGGVCLPVWLRNTVVYDREGRDHGSGRTDDVGITFCWPTQFSDRDNSNPQHQAMVDEFVGVIEGFLGTKRSAFWSMCYDYYHGLNDFRSKYSSKYENLPFEGPVLHYRWGIGKEVTPDEYNTYREELKVFQRWFDKKVFSQDPNTLSEAIMIMLYSSANPKYRDIPNESFPVVLDFP</sequence>
<gene>
    <name evidence="1" type="ORF">Pc13g11530</name>
    <name evidence="1" type="ORF">PCH_Pc13g11530</name>
</gene>
<organism evidence="1 2">
    <name type="scientific">Penicillium rubens (strain ATCC 28089 / DSM 1075 / NRRL 1951 / Wisconsin 54-1255)</name>
    <name type="common">Penicillium chrysogenum</name>
    <dbReference type="NCBI Taxonomy" id="500485"/>
    <lineage>
        <taxon>Eukaryota</taxon>
        <taxon>Fungi</taxon>
        <taxon>Dikarya</taxon>
        <taxon>Ascomycota</taxon>
        <taxon>Pezizomycotina</taxon>
        <taxon>Eurotiomycetes</taxon>
        <taxon>Eurotiomycetidae</taxon>
        <taxon>Eurotiales</taxon>
        <taxon>Aspergillaceae</taxon>
        <taxon>Penicillium</taxon>
        <taxon>Penicillium chrysogenum species complex</taxon>
    </lineage>
</organism>
<keyword evidence="2" id="KW-1185">Reference proteome</keyword>
<dbReference type="Proteomes" id="UP000000724">
    <property type="component" value="Contig Pc00c13"/>
</dbReference>
<name>B6H4V4_PENRW</name>
<dbReference type="AlphaFoldDB" id="B6H4V4"/>